<feature type="compositionally biased region" description="Acidic residues" evidence="2">
    <location>
        <begin position="128"/>
        <end position="143"/>
    </location>
</feature>
<dbReference type="PROSITE" id="PS50088">
    <property type="entry name" value="ANK_REPEAT"/>
    <property type="match status" value="2"/>
</dbReference>
<feature type="repeat" description="ANK" evidence="1">
    <location>
        <begin position="32"/>
        <end position="64"/>
    </location>
</feature>
<feature type="compositionally biased region" description="Basic and acidic residues" evidence="2">
    <location>
        <begin position="144"/>
        <end position="153"/>
    </location>
</feature>
<sequence>MDNVRVFKQQAMLDDCQKLLGQKYKLDKADKYGITLLHIAATKSYEKVVRLLINNSVNVDAIDETGATALHLAAKHSQGLIIKLLLDAEANPCLIDKFGRKPSEVARETVIRLALIRAEEKYKRYEQSEDSLEEDQENSQTEDDDKRLFTILE</sequence>
<organism evidence="3 7">
    <name type="scientific">Didymodactylos carnosus</name>
    <dbReference type="NCBI Taxonomy" id="1234261"/>
    <lineage>
        <taxon>Eukaryota</taxon>
        <taxon>Metazoa</taxon>
        <taxon>Spiralia</taxon>
        <taxon>Gnathifera</taxon>
        <taxon>Rotifera</taxon>
        <taxon>Eurotatoria</taxon>
        <taxon>Bdelloidea</taxon>
        <taxon>Philodinida</taxon>
        <taxon>Philodinidae</taxon>
        <taxon>Didymodactylos</taxon>
    </lineage>
</organism>
<dbReference type="InterPro" id="IPR052838">
    <property type="entry name" value="Myosin-XVI"/>
</dbReference>
<gene>
    <name evidence="3" type="ORF">GPM918_LOCUS27912</name>
    <name evidence="4" type="ORF">OVA965_LOCUS30992</name>
    <name evidence="5" type="ORF">SRO942_LOCUS28330</name>
    <name evidence="6" type="ORF">TMI583_LOCUS31807</name>
</gene>
<dbReference type="SMART" id="SM00248">
    <property type="entry name" value="ANK"/>
    <property type="match status" value="2"/>
</dbReference>
<evidence type="ECO:0000313" key="4">
    <source>
        <dbReference type="EMBL" id="CAF1355320.1"/>
    </source>
</evidence>
<protein>
    <submittedName>
        <fullName evidence="3">Uncharacterized protein</fullName>
    </submittedName>
</protein>
<dbReference type="PROSITE" id="PS50297">
    <property type="entry name" value="ANK_REP_REGION"/>
    <property type="match status" value="2"/>
</dbReference>
<dbReference type="EMBL" id="CAJNOK010022924">
    <property type="protein sequence ID" value="CAF1355320.1"/>
    <property type="molecule type" value="Genomic_DNA"/>
</dbReference>
<dbReference type="Proteomes" id="UP000682733">
    <property type="component" value="Unassembled WGS sequence"/>
</dbReference>
<evidence type="ECO:0000313" key="6">
    <source>
        <dbReference type="EMBL" id="CAF4165626.1"/>
    </source>
</evidence>
<evidence type="ECO:0000256" key="1">
    <source>
        <dbReference type="PROSITE-ProRule" id="PRU00023"/>
    </source>
</evidence>
<feature type="region of interest" description="Disordered" evidence="2">
    <location>
        <begin position="124"/>
        <end position="153"/>
    </location>
</feature>
<comment type="caution">
    <text evidence="3">The sequence shown here is derived from an EMBL/GenBank/DDBJ whole genome shotgun (WGS) entry which is preliminary data.</text>
</comment>
<evidence type="ECO:0000313" key="5">
    <source>
        <dbReference type="EMBL" id="CAF4092212.1"/>
    </source>
</evidence>
<dbReference type="Proteomes" id="UP000681722">
    <property type="component" value="Unassembled WGS sequence"/>
</dbReference>
<reference evidence="3" key="1">
    <citation type="submission" date="2021-02" db="EMBL/GenBank/DDBJ databases">
        <authorList>
            <person name="Nowell W R."/>
        </authorList>
    </citation>
    <scope>NUCLEOTIDE SEQUENCE</scope>
</reference>
<dbReference type="InterPro" id="IPR002110">
    <property type="entry name" value="Ankyrin_rpt"/>
</dbReference>
<dbReference type="Pfam" id="PF12796">
    <property type="entry name" value="Ank_2"/>
    <property type="match status" value="1"/>
</dbReference>
<dbReference type="EMBL" id="CAJOBA010044567">
    <property type="protein sequence ID" value="CAF4165626.1"/>
    <property type="molecule type" value="Genomic_DNA"/>
</dbReference>
<dbReference type="EMBL" id="CAJNOQ010011941">
    <property type="protein sequence ID" value="CAF1288477.1"/>
    <property type="molecule type" value="Genomic_DNA"/>
</dbReference>
<dbReference type="Proteomes" id="UP000663829">
    <property type="component" value="Unassembled WGS sequence"/>
</dbReference>
<dbReference type="PANTHER" id="PTHR47335:SF1">
    <property type="entry name" value="UNCONVENTIONAL MYOSIN-XVI"/>
    <property type="match status" value="1"/>
</dbReference>
<accession>A0A815CU49</accession>
<dbReference type="SUPFAM" id="SSF48403">
    <property type="entry name" value="Ankyrin repeat"/>
    <property type="match status" value="1"/>
</dbReference>
<evidence type="ECO:0000256" key="2">
    <source>
        <dbReference type="SAM" id="MobiDB-lite"/>
    </source>
</evidence>
<dbReference type="InterPro" id="IPR036770">
    <property type="entry name" value="Ankyrin_rpt-contain_sf"/>
</dbReference>
<name>A0A815CU49_9BILA</name>
<keyword evidence="7" id="KW-1185">Reference proteome</keyword>
<proteinExistence type="predicted"/>
<dbReference type="EMBL" id="CAJOBC010031472">
    <property type="protein sequence ID" value="CAF4092212.1"/>
    <property type="molecule type" value="Genomic_DNA"/>
</dbReference>
<dbReference type="Proteomes" id="UP000677228">
    <property type="component" value="Unassembled WGS sequence"/>
</dbReference>
<keyword evidence="1" id="KW-0040">ANK repeat</keyword>
<dbReference type="PANTHER" id="PTHR47335">
    <property type="entry name" value="UNCONVENTIONAL MYOSIN-XVI"/>
    <property type="match status" value="1"/>
</dbReference>
<feature type="repeat" description="ANK" evidence="1">
    <location>
        <begin position="65"/>
        <end position="97"/>
    </location>
</feature>
<evidence type="ECO:0000313" key="3">
    <source>
        <dbReference type="EMBL" id="CAF1288477.1"/>
    </source>
</evidence>
<dbReference type="Gene3D" id="1.25.40.20">
    <property type="entry name" value="Ankyrin repeat-containing domain"/>
    <property type="match status" value="1"/>
</dbReference>
<dbReference type="AlphaFoldDB" id="A0A815CU49"/>
<evidence type="ECO:0000313" key="7">
    <source>
        <dbReference type="Proteomes" id="UP000663829"/>
    </source>
</evidence>
<dbReference type="OrthoDB" id="366390at2759"/>